<dbReference type="Proteomes" id="UP000184516">
    <property type="component" value="Unassembled WGS sequence"/>
</dbReference>
<dbReference type="OrthoDB" id="1358058at2"/>
<name>A0A1M5P9U4_9FLAO</name>
<keyword evidence="1" id="KW-0812">Transmembrane</keyword>
<feature type="transmembrane region" description="Helical" evidence="1">
    <location>
        <begin position="154"/>
        <end position="173"/>
    </location>
</feature>
<organism evidence="2 3">
    <name type="scientific">Flavobacterium fluvii</name>
    <dbReference type="NCBI Taxonomy" id="468056"/>
    <lineage>
        <taxon>Bacteria</taxon>
        <taxon>Pseudomonadati</taxon>
        <taxon>Bacteroidota</taxon>
        <taxon>Flavobacteriia</taxon>
        <taxon>Flavobacteriales</taxon>
        <taxon>Flavobacteriaceae</taxon>
        <taxon>Flavobacterium</taxon>
    </lineage>
</organism>
<evidence type="ECO:0000313" key="2">
    <source>
        <dbReference type="EMBL" id="SHG98013.1"/>
    </source>
</evidence>
<proteinExistence type="predicted"/>
<sequence length="192" mass="21748">MKALGYIALALLVLGCKTKTVTLETSRQKELEEMKRHFDSMFQQSVKHQLDWQKSQLAINSNLVLTSVSELDSSGTRKPFHYKHFVDGDLKEEIYLEGGEINSQTEKKETAATEKKDETKVEKGRIEVDVGQKKATDKSKAKKAKVAKVKGFQFGFYLWLFGIIVVIIILAWIGKKFKLPDKFISLFSTKGG</sequence>
<evidence type="ECO:0000256" key="1">
    <source>
        <dbReference type="SAM" id="Phobius"/>
    </source>
</evidence>
<protein>
    <recommendedName>
        <fullName evidence="4">Lipoprotein</fullName>
    </recommendedName>
</protein>
<dbReference type="STRING" id="468056.SAMN05443549_109102"/>
<accession>A0A1M5P9U4</accession>
<dbReference type="EMBL" id="FQWB01000009">
    <property type="protein sequence ID" value="SHG98013.1"/>
    <property type="molecule type" value="Genomic_DNA"/>
</dbReference>
<keyword evidence="1" id="KW-1133">Transmembrane helix</keyword>
<evidence type="ECO:0008006" key="4">
    <source>
        <dbReference type="Google" id="ProtNLM"/>
    </source>
</evidence>
<evidence type="ECO:0000313" key="3">
    <source>
        <dbReference type="Proteomes" id="UP000184516"/>
    </source>
</evidence>
<dbReference type="AlphaFoldDB" id="A0A1M5P9U4"/>
<keyword evidence="3" id="KW-1185">Reference proteome</keyword>
<gene>
    <name evidence="2" type="ORF">SAMN05443549_109102</name>
</gene>
<dbReference type="PROSITE" id="PS51257">
    <property type="entry name" value="PROKAR_LIPOPROTEIN"/>
    <property type="match status" value="1"/>
</dbReference>
<dbReference type="RefSeq" id="WP_073371860.1">
    <property type="nucleotide sequence ID" value="NZ_FQWB01000009.1"/>
</dbReference>
<keyword evidence="1" id="KW-0472">Membrane</keyword>
<reference evidence="3" key="1">
    <citation type="submission" date="2016-11" db="EMBL/GenBank/DDBJ databases">
        <authorList>
            <person name="Varghese N."/>
            <person name="Submissions S."/>
        </authorList>
    </citation>
    <scope>NUCLEOTIDE SEQUENCE [LARGE SCALE GENOMIC DNA]</scope>
    <source>
        <strain evidence="3">DSM 19978</strain>
    </source>
</reference>